<reference evidence="16" key="1">
    <citation type="submission" date="2025-08" db="UniProtKB">
        <authorList>
            <consortium name="RefSeq"/>
        </authorList>
    </citation>
    <scope>IDENTIFICATION</scope>
    <source>
        <tissue evidence="16">Blood</tissue>
    </source>
</reference>
<evidence type="ECO:0000256" key="12">
    <source>
        <dbReference type="ARBA" id="ARBA00070266"/>
    </source>
</evidence>
<gene>
    <name evidence="16" type="primary">DCTPP1</name>
</gene>
<keyword evidence="5" id="KW-0597">Phosphoprotein</keyword>
<dbReference type="CTD" id="79077"/>
<dbReference type="PANTHER" id="PTHR46523">
    <property type="entry name" value="DCTP PYROPHOSPHATASE 1"/>
    <property type="match status" value="1"/>
</dbReference>
<dbReference type="Proteomes" id="UP000504640">
    <property type="component" value="Unplaced"/>
</dbReference>
<evidence type="ECO:0000256" key="14">
    <source>
        <dbReference type="SAM" id="MobiDB-lite"/>
    </source>
</evidence>
<dbReference type="GO" id="GO:0042802">
    <property type="term" value="F:identical protein binding"/>
    <property type="evidence" value="ECO:0007669"/>
    <property type="project" value="UniProtKB-ARBA"/>
</dbReference>
<evidence type="ECO:0000256" key="10">
    <source>
        <dbReference type="ARBA" id="ARBA00058235"/>
    </source>
</evidence>
<name>A0A6J3F0F3_SAPAP</name>
<evidence type="ECO:0000256" key="9">
    <source>
        <dbReference type="ARBA" id="ARBA00050236"/>
    </source>
</evidence>
<evidence type="ECO:0000256" key="2">
    <source>
        <dbReference type="ARBA" id="ARBA00004514"/>
    </source>
</evidence>
<dbReference type="FunFam" id="1.10.287.1080:FF:000004">
    <property type="entry name" value="dCTP pyrophosphatase 1"/>
    <property type="match status" value="1"/>
</dbReference>
<evidence type="ECO:0000256" key="6">
    <source>
        <dbReference type="ARBA" id="ARBA00022723"/>
    </source>
</evidence>
<dbReference type="InterPro" id="IPR052555">
    <property type="entry name" value="dCTP_Pyrophosphatase"/>
</dbReference>
<dbReference type="AlphaFoldDB" id="A0A6J3F0F3"/>
<dbReference type="GeneID" id="116526663"/>
<comment type="subcellular location">
    <subcellularLocation>
        <location evidence="2">Cytoplasm</location>
        <location evidence="2">Cytosol</location>
    </subcellularLocation>
</comment>
<evidence type="ECO:0000256" key="3">
    <source>
        <dbReference type="ARBA" id="ARBA00011881"/>
    </source>
</evidence>
<dbReference type="CDD" id="cd11537">
    <property type="entry name" value="NTP-PPase_RS21-C6_like"/>
    <property type="match status" value="1"/>
</dbReference>
<keyword evidence="6" id="KW-0479">Metal-binding</keyword>
<protein>
    <recommendedName>
        <fullName evidence="12">dCTP pyrophosphatase 1</fullName>
        <ecNumber evidence="11">3.6.1.12</ecNumber>
    </recommendedName>
    <alternativeName>
        <fullName evidence="13">Deoxycytidine-triphosphatase 1</fullName>
    </alternativeName>
</protein>
<evidence type="ECO:0000256" key="13">
    <source>
        <dbReference type="ARBA" id="ARBA00076045"/>
    </source>
</evidence>
<evidence type="ECO:0000256" key="4">
    <source>
        <dbReference type="ARBA" id="ARBA00022490"/>
    </source>
</evidence>
<evidence type="ECO:0000256" key="11">
    <source>
        <dbReference type="ARBA" id="ARBA00066457"/>
    </source>
</evidence>
<accession>A0A6J3F0F3</accession>
<sequence>MQRALHLYMGFPPGGPSSAAISALAPSGAHEGSDAPALPPPSAVRLFPRSNCRRLHAEFAAERDWEQFHQPRNLLLALVGEVGELAELFQWKTDGEPGPQGWSSRERAALQEELSDVLIYLVALAARCRVDLPQAVLSKMDINRRRYPAHLARSSSRKYTELPHGTISEDQAVGPPDLPCDSTGQAST</sequence>
<comment type="subunit">
    <text evidence="3">Homotetramer.</text>
</comment>
<feature type="region of interest" description="Disordered" evidence="14">
    <location>
        <begin position="153"/>
        <end position="188"/>
    </location>
</feature>
<dbReference type="Pfam" id="PF12643">
    <property type="entry name" value="MazG-like"/>
    <property type="match status" value="1"/>
</dbReference>
<dbReference type="GO" id="GO:0005829">
    <property type="term" value="C:cytosol"/>
    <property type="evidence" value="ECO:0007669"/>
    <property type="project" value="UniProtKB-SubCell"/>
</dbReference>
<proteinExistence type="predicted"/>
<dbReference type="SUPFAM" id="SSF101386">
    <property type="entry name" value="all-alpha NTP pyrophosphatases"/>
    <property type="match status" value="1"/>
</dbReference>
<dbReference type="PANTHER" id="PTHR46523:SF1">
    <property type="entry name" value="DCTP PYROPHOSPHATASE 1"/>
    <property type="match status" value="1"/>
</dbReference>
<dbReference type="InterPro" id="IPR025984">
    <property type="entry name" value="DCTPP"/>
</dbReference>
<organism evidence="15 16">
    <name type="scientific">Sapajus apella</name>
    <name type="common">Brown-capped capuchin</name>
    <name type="synonym">Cebus apella</name>
    <dbReference type="NCBI Taxonomy" id="9515"/>
    <lineage>
        <taxon>Eukaryota</taxon>
        <taxon>Metazoa</taxon>
        <taxon>Chordata</taxon>
        <taxon>Craniata</taxon>
        <taxon>Vertebrata</taxon>
        <taxon>Euteleostomi</taxon>
        <taxon>Mammalia</taxon>
        <taxon>Eutheria</taxon>
        <taxon>Euarchontoglires</taxon>
        <taxon>Primates</taxon>
        <taxon>Haplorrhini</taxon>
        <taxon>Platyrrhini</taxon>
        <taxon>Cebidae</taxon>
        <taxon>Cebinae</taxon>
        <taxon>Sapajus</taxon>
    </lineage>
</organism>
<keyword evidence="7" id="KW-0378">Hydrolase</keyword>
<comment type="function">
    <text evidence="10">Hydrolyzes deoxynucleoside triphosphates (dNTPs) to the corresponding nucleoside monophosphates. Has a strong preference for dCTP and its analogs including 5-iodo-dCTP and 5-methyl-dCTP for which it may even have a higher efficiency. May protect DNA or RNA against the incorporation of these genotoxic nucleotide analogs through their catabolism.</text>
</comment>
<dbReference type="EC" id="3.6.1.12" evidence="11"/>
<evidence type="ECO:0000256" key="5">
    <source>
        <dbReference type="ARBA" id="ARBA00022553"/>
    </source>
</evidence>
<comment type="catalytic activity">
    <reaction evidence="9">
        <text>dCTP + H2O = dCMP + diphosphate + H(+)</text>
        <dbReference type="Rhea" id="RHEA:22636"/>
        <dbReference type="ChEBI" id="CHEBI:15377"/>
        <dbReference type="ChEBI" id="CHEBI:15378"/>
        <dbReference type="ChEBI" id="CHEBI:33019"/>
        <dbReference type="ChEBI" id="CHEBI:57566"/>
        <dbReference type="ChEBI" id="CHEBI:61481"/>
        <dbReference type="EC" id="3.6.1.12"/>
    </reaction>
</comment>
<evidence type="ECO:0000256" key="8">
    <source>
        <dbReference type="ARBA" id="ARBA00022842"/>
    </source>
</evidence>
<keyword evidence="15" id="KW-1185">Reference proteome</keyword>
<evidence type="ECO:0000313" key="16">
    <source>
        <dbReference type="RefSeq" id="XP_032099087.1"/>
    </source>
</evidence>
<keyword evidence="4" id="KW-0963">Cytoplasm</keyword>
<dbReference type="Gene3D" id="1.10.287.1080">
    <property type="entry name" value="MazG-like"/>
    <property type="match status" value="1"/>
</dbReference>
<dbReference type="GO" id="GO:0047840">
    <property type="term" value="F:dCTP diphosphatase activity"/>
    <property type="evidence" value="ECO:0007669"/>
    <property type="project" value="UniProtKB-EC"/>
</dbReference>
<dbReference type="GO" id="GO:0042262">
    <property type="term" value="P:DNA protection"/>
    <property type="evidence" value="ECO:0007669"/>
    <property type="project" value="TreeGrafter"/>
</dbReference>
<evidence type="ECO:0000256" key="1">
    <source>
        <dbReference type="ARBA" id="ARBA00001946"/>
    </source>
</evidence>
<dbReference type="RefSeq" id="XP_032099087.1">
    <property type="nucleotide sequence ID" value="XM_032243196.1"/>
</dbReference>
<comment type="cofactor">
    <cofactor evidence="1">
        <name>Mg(2+)</name>
        <dbReference type="ChEBI" id="CHEBI:18420"/>
    </cofactor>
</comment>
<evidence type="ECO:0000256" key="7">
    <source>
        <dbReference type="ARBA" id="ARBA00022801"/>
    </source>
</evidence>
<keyword evidence="8" id="KW-0460">Magnesium</keyword>
<dbReference type="GO" id="GO:0046872">
    <property type="term" value="F:metal ion binding"/>
    <property type="evidence" value="ECO:0007669"/>
    <property type="project" value="UniProtKB-KW"/>
</dbReference>
<dbReference type="GO" id="GO:0006253">
    <property type="term" value="P:dCTP catabolic process"/>
    <property type="evidence" value="ECO:0007669"/>
    <property type="project" value="TreeGrafter"/>
</dbReference>
<evidence type="ECO:0000313" key="15">
    <source>
        <dbReference type="Proteomes" id="UP000504640"/>
    </source>
</evidence>